<dbReference type="EMBL" id="ML978069">
    <property type="protein sequence ID" value="KAF2016567.1"/>
    <property type="molecule type" value="Genomic_DNA"/>
</dbReference>
<dbReference type="EC" id="7.1.2.2" evidence="20"/>
<comment type="pathway">
    <text evidence="3">Glycan biosynthesis; glycogen biosynthesis.</text>
</comment>
<protein>
    <recommendedName>
        <fullName evidence="20">ATP synthase subunit beta</fullName>
        <ecNumber evidence="20">7.1.2.2</ecNumber>
    </recommendedName>
</protein>
<dbReference type="InterPro" id="IPR013783">
    <property type="entry name" value="Ig-like_fold"/>
</dbReference>
<dbReference type="AlphaFoldDB" id="A0A6A5XUT2"/>
<evidence type="ECO:0000256" key="3">
    <source>
        <dbReference type="ARBA" id="ARBA00004964"/>
    </source>
</evidence>
<evidence type="ECO:0000313" key="25">
    <source>
        <dbReference type="Proteomes" id="UP000799778"/>
    </source>
</evidence>
<evidence type="ECO:0000256" key="20">
    <source>
        <dbReference type="RuleBase" id="RU003553"/>
    </source>
</evidence>
<keyword evidence="8" id="KW-0808">Transferase</keyword>
<dbReference type="Gene3D" id="3.40.50.300">
    <property type="entry name" value="P-loop containing nucleotide triphosphate hydrolases"/>
    <property type="match status" value="1"/>
</dbReference>
<dbReference type="Pfam" id="PF00006">
    <property type="entry name" value="ATP-synt_ab"/>
    <property type="match status" value="1"/>
</dbReference>
<dbReference type="SUPFAM" id="SSF52540">
    <property type="entry name" value="P-loop containing nucleoside triphosphate hydrolases"/>
    <property type="match status" value="1"/>
</dbReference>
<dbReference type="InterPro" id="IPR006047">
    <property type="entry name" value="GH13_cat_dom"/>
</dbReference>
<dbReference type="CDD" id="cd02854">
    <property type="entry name" value="E_set_GBE_euk_N"/>
    <property type="match status" value="1"/>
</dbReference>
<dbReference type="InterPro" id="IPR014756">
    <property type="entry name" value="Ig_E-set"/>
</dbReference>
<dbReference type="PANTHER" id="PTHR43651">
    <property type="entry name" value="1,4-ALPHA-GLUCAN-BRANCHING ENZYME"/>
    <property type="match status" value="1"/>
</dbReference>
<dbReference type="UniPathway" id="UPA00164"/>
<dbReference type="GO" id="GO:0005524">
    <property type="term" value="F:ATP binding"/>
    <property type="evidence" value="ECO:0007669"/>
    <property type="project" value="UniProtKB-KW"/>
</dbReference>
<organism evidence="24 25">
    <name type="scientific">Aaosphaeria arxii CBS 175.79</name>
    <dbReference type="NCBI Taxonomy" id="1450172"/>
    <lineage>
        <taxon>Eukaryota</taxon>
        <taxon>Fungi</taxon>
        <taxon>Dikarya</taxon>
        <taxon>Ascomycota</taxon>
        <taxon>Pezizomycotina</taxon>
        <taxon>Dothideomycetes</taxon>
        <taxon>Pleosporomycetidae</taxon>
        <taxon>Pleosporales</taxon>
        <taxon>Pleosporales incertae sedis</taxon>
        <taxon>Aaosphaeria</taxon>
    </lineage>
</organism>
<dbReference type="Gene3D" id="3.20.20.80">
    <property type="entry name" value="Glycosidases"/>
    <property type="match status" value="1"/>
</dbReference>
<dbReference type="GeneID" id="54287375"/>
<comment type="catalytic activity">
    <reaction evidence="1">
        <text>Transfers a segment of a (1-&gt;4)-alpha-D-glucan chain to a primary hydroxy group in a similar glucan chain.</text>
        <dbReference type="EC" id="2.4.1.18"/>
    </reaction>
</comment>
<evidence type="ECO:0000256" key="12">
    <source>
        <dbReference type="ARBA" id="ARBA00022967"/>
    </source>
</evidence>
<feature type="region of interest" description="Disordered" evidence="21">
    <location>
        <begin position="1"/>
        <end position="27"/>
    </location>
</feature>
<keyword evidence="25" id="KW-1185">Reference proteome</keyword>
<evidence type="ECO:0000259" key="22">
    <source>
        <dbReference type="SMART" id="SM00382"/>
    </source>
</evidence>
<evidence type="ECO:0000256" key="5">
    <source>
        <dbReference type="ARBA" id="ARBA00009000"/>
    </source>
</evidence>
<dbReference type="PANTHER" id="PTHR43651:SF3">
    <property type="entry name" value="1,4-ALPHA-GLUCAN-BRANCHING ENZYME"/>
    <property type="match status" value="1"/>
</dbReference>
<evidence type="ECO:0000256" key="19">
    <source>
        <dbReference type="ARBA" id="ARBA00049618"/>
    </source>
</evidence>
<dbReference type="SUPFAM" id="SSF50615">
    <property type="entry name" value="N-terminal domain of alpha and beta subunits of F1 ATP synthase"/>
    <property type="match status" value="1"/>
</dbReference>
<dbReference type="SUPFAM" id="SSF47917">
    <property type="entry name" value="C-terminal domain of alpha and beta subunits of F1 ATP synthase"/>
    <property type="match status" value="1"/>
</dbReference>
<keyword evidence="14" id="KW-0406">Ion transport</keyword>
<dbReference type="InterPro" id="IPR004193">
    <property type="entry name" value="Glyco_hydro_13_N"/>
</dbReference>
<dbReference type="GO" id="GO:0005978">
    <property type="term" value="P:glycogen biosynthetic process"/>
    <property type="evidence" value="ECO:0007669"/>
    <property type="project" value="UniProtKB-UniPathway"/>
</dbReference>
<dbReference type="FunFam" id="3.40.50.300:FF:000026">
    <property type="entry name" value="ATP synthase subunit beta"/>
    <property type="match status" value="1"/>
</dbReference>
<dbReference type="NCBIfam" id="TIGR01039">
    <property type="entry name" value="atpD"/>
    <property type="match status" value="1"/>
</dbReference>
<evidence type="ECO:0000259" key="23">
    <source>
        <dbReference type="SMART" id="SM00642"/>
    </source>
</evidence>
<name>A0A6A5XUT2_9PLEO</name>
<dbReference type="SUPFAM" id="SSF81296">
    <property type="entry name" value="E set domains"/>
    <property type="match status" value="1"/>
</dbReference>
<comment type="subcellular location">
    <subcellularLocation>
        <location evidence="2">Membrane</location>
        <topology evidence="2">Peripheral membrane protein</topology>
    </subcellularLocation>
</comment>
<evidence type="ECO:0000256" key="6">
    <source>
        <dbReference type="ARBA" id="ARBA00011648"/>
    </source>
</evidence>
<dbReference type="FunFam" id="3.20.20.80:FF:000001">
    <property type="entry name" value="1,4-alpha-glucan branching enzyme"/>
    <property type="match status" value="1"/>
</dbReference>
<evidence type="ECO:0000256" key="8">
    <source>
        <dbReference type="ARBA" id="ARBA00022679"/>
    </source>
</evidence>
<dbReference type="SUPFAM" id="SSF51445">
    <property type="entry name" value="(Trans)glycosidases"/>
    <property type="match status" value="1"/>
</dbReference>
<dbReference type="SMART" id="SM00642">
    <property type="entry name" value="Aamy"/>
    <property type="match status" value="1"/>
</dbReference>
<dbReference type="GO" id="GO:0043169">
    <property type="term" value="F:cation binding"/>
    <property type="evidence" value="ECO:0007669"/>
    <property type="project" value="InterPro"/>
</dbReference>
<evidence type="ECO:0000256" key="15">
    <source>
        <dbReference type="ARBA" id="ARBA00023136"/>
    </source>
</evidence>
<dbReference type="SMART" id="SM00382">
    <property type="entry name" value="AAA"/>
    <property type="match status" value="1"/>
</dbReference>
<dbReference type="FunFam" id="1.10.1140.10:FF:000005">
    <property type="entry name" value="ATP synthase subunit beta"/>
    <property type="match status" value="1"/>
</dbReference>
<dbReference type="FunFam" id="2.40.10.170:FF:000004">
    <property type="entry name" value="ATP synthase subunit beta"/>
    <property type="match status" value="1"/>
</dbReference>
<feature type="compositionally biased region" description="Polar residues" evidence="21">
    <location>
        <begin position="1"/>
        <end position="12"/>
    </location>
</feature>
<dbReference type="InterPro" id="IPR017853">
    <property type="entry name" value="GH"/>
</dbReference>
<dbReference type="InterPro" id="IPR027417">
    <property type="entry name" value="P-loop_NTPase"/>
</dbReference>
<accession>A0A6A5XUT2</accession>
<sequence length="1144" mass="127587">MSLNDASGNSVTDKPAGNVANDGTAPLTTPGIVELDPYLSPFKDSLRSRYSKAQEWLKTIEDTEGGLEKFSRGFEKFGFNVQENGDVVYREWAPNALRAYLIGDFNNWDRDATPMTKNEFGVFEVTIPGKDGKATIPHDSKLKRIPAWITRVTQELSVSPVYDARFWNPPKEERYVFKNQRPPKPESARIYEAHVGISSPEAKVTTYKEFTQNVLPRIKHLGYNVIQLMAIMEHAYYASFGYQINSFFAASSRYGLPDDLKELIDTAHGLGITVLLDVVHSHASKNVLDGLNMFDGSDHLYFHEGAKGRHELWDSRLFNYGHHEVLRFLLSNLRFWMDEYQFDGFRFDGVTSMIYTHHGIGTGFSGGYHEYFGPGVDEEGVVYLMVANEMLHKLYPGVITIAEDVSGMPGLCVSLSLGGIGFDYRLAMALPDLYIKWLKEKQDIDWDMGNLVFTLTNRRHGEKTIAYAESHDQALVGDKSLLMWLCDAEMYTNMSVLSELTPVIDRGLSMHKMIRLITHGLGGEGYLNFEGNEFGHPEWLDFPREGNGNSFHYARRQFNLVDDDLLRYRFLNEFDSKMQWTEEKYGWLHSPQAYVSLKHEGDKVIVFERAGLLWIFNWHPQSSFTDYRVGVEQEGTYKIVISTDSKQFGGHGNIDESTRFFTTPFAWNERKNFIQRSFAPALSTRFASTEASKDGKIHSVIGAVVDVKFEGEQLPAILNALTTDNGGQKLVLEVAQHLGENVVRCIAMDGTEGLVRGAKAVDTGSPIKIPVGPGTLGRIMNVTGDPIDERGPIKAAKHLPIHADPPEFTEQSTSAEVLVTGIKVVDLLAPYARGGKIGLFGGAGVGKTVFIQELINNIAKAHGGFSVFTGVGERTREGNDLYHEMQETSVIQLDGESKVALVFGQMNEPPGARARVALTEYFRDEEGQDVLLFIDNIFRFTQAGSEVSALLGRIPSAVGYQPTLAVDMGTMQERITTTQKGSITSVQAVYVPADDLTDPAPATTFAHLDATTVLSRGISELGIYPAVDPLDSKSRMLDPRVVGEDHYNTATRVQQMLQEYKSLQDIIAILGMDELSEADKLTVERARKLQRFLSQPFTVAQVFTGIEGKLVDLKETIRSFKAIMDGEGDNLPEGKFQLQSRSVT</sequence>
<dbReference type="InterPro" id="IPR013780">
    <property type="entry name" value="Glyco_hydro_b"/>
</dbReference>
<evidence type="ECO:0000256" key="7">
    <source>
        <dbReference type="ARBA" id="ARBA00022448"/>
    </source>
</evidence>
<dbReference type="SUPFAM" id="SSF51011">
    <property type="entry name" value="Glycosyl hydrolase domain"/>
    <property type="match status" value="1"/>
</dbReference>
<dbReference type="HAMAP" id="MF_01347">
    <property type="entry name" value="ATP_synth_beta_bact"/>
    <property type="match status" value="1"/>
</dbReference>
<evidence type="ECO:0000256" key="10">
    <source>
        <dbReference type="ARBA" id="ARBA00022781"/>
    </source>
</evidence>
<evidence type="ECO:0000313" key="24">
    <source>
        <dbReference type="EMBL" id="KAF2016567.1"/>
    </source>
</evidence>
<dbReference type="Proteomes" id="UP000799778">
    <property type="component" value="Unassembled WGS sequence"/>
</dbReference>
<keyword evidence="16 20" id="KW-0139">CF(1)</keyword>
<dbReference type="GO" id="GO:0005737">
    <property type="term" value="C:cytoplasm"/>
    <property type="evidence" value="ECO:0007669"/>
    <property type="project" value="TreeGrafter"/>
</dbReference>
<keyword evidence="17 20" id="KW-0066">ATP synthesis</keyword>
<comment type="similarity">
    <text evidence="5">Belongs to the glycosyl hydrolase 13 family. GlgB subfamily.</text>
</comment>
<dbReference type="FunFam" id="2.60.40.10:FF:000250">
    <property type="entry name" value="1,4-alpha-glucan-branching enzyme, chloroplastic/amyloplastic"/>
    <property type="match status" value="1"/>
</dbReference>
<dbReference type="GO" id="GO:0046933">
    <property type="term" value="F:proton-transporting ATP synthase activity, rotational mechanism"/>
    <property type="evidence" value="ECO:0007669"/>
    <property type="project" value="InterPro"/>
</dbReference>
<dbReference type="GO" id="GO:0045259">
    <property type="term" value="C:proton-transporting ATP synthase complex"/>
    <property type="evidence" value="ECO:0007669"/>
    <property type="project" value="UniProtKB-KW"/>
</dbReference>
<dbReference type="InterPro" id="IPR020003">
    <property type="entry name" value="ATPase_a/bsu_AS"/>
</dbReference>
<keyword evidence="24" id="KW-0378">Hydrolase</keyword>
<comment type="function">
    <text evidence="19">Glycogen-branching enzyme participates in the glycogen biosynthetic process along with glycogenin and glycogen synthase. Generates alpha-1,6-glucosidic branches from alpha-1,4-linked glucose chains, to increase solubility of the glycogen polymer.</text>
</comment>
<comment type="subunit">
    <text evidence="6">F-type ATPases have 2 components, CF(1) - the catalytic core - and CF(0) - the membrane proton channel. CF(1) has five subunits: alpha(3), beta(3), gamma(1), delta(1), epsilon(1). CF(0) has three main subunits: a, b and c.</text>
</comment>
<dbReference type="OrthoDB" id="196493at2759"/>
<evidence type="ECO:0000256" key="17">
    <source>
        <dbReference type="ARBA" id="ARBA00023310"/>
    </source>
</evidence>
<dbReference type="Gene3D" id="2.40.10.170">
    <property type="match status" value="1"/>
</dbReference>
<keyword evidence="15" id="KW-0472">Membrane</keyword>
<evidence type="ECO:0000256" key="18">
    <source>
        <dbReference type="ARBA" id="ARBA00048383"/>
    </source>
</evidence>
<evidence type="ECO:0000256" key="21">
    <source>
        <dbReference type="SAM" id="MobiDB-lite"/>
    </source>
</evidence>
<comment type="function">
    <text evidence="20">Produces ATP from ADP in the presence of a proton gradient across the membrane.</text>
</comment>
<keyword evidence="12" id="KW-1278">Translocase</keyword>
<dbReference type="GO" id="GO:0004553">
    <property type="term" value="F:hydrolase activity, hydrolyzing O-glycosyl compounds"/>
    <property type="evidence" value="ECO:0007669"/>
    <property type="project" value="InterPro"/>
</dbReference>
<dbReference type="InterPro" id="IPR004100">
    <property type="entry name" value="ATPase_F1/V1/A1_a/bsu_N"/>
</dbReference>
<dbReference type="CDD" id="cd18115">
    <property type="entry name" value="ATP-synt_F1_beta_N"/>
    <property type="match status" value="1"/>
</dbReference>
<evidence type="ECO:0000256" key="1">
    <source>
        <dbReference type="ARBA" id="ARBA00000826"/>
    </source>
</evidence>
<comment type="similarity">
    <text evidence="4">Belongs to the ATPase alpha/beta chains family.</text>
</comment>
<feature type="domain" description="Glycosyl hydrolase family 13 catalytic" evidence="23">
    <location>
        <begin position="205"/>
        <end position="517"/>
    </location>
</feature>
<dbReference type="InterPro" id="IPR003593">
    <property type="entry name" value="AAA+_ATPase"/>
</dbReference>
<dbReference type="InterPro" id="IPR055190">
    <property type="entry name" value="ATP-synt_VA_C"/>
</dbReference>
<evidence type="ECO:0000256" key="4">
    <source>
        <dbReference type="ARBA" id="ARBA00008936"/>
    </source>
</evidence>
<comment type="subunit">
    <text evidence="20">F-type ATPases have 2 components, CF(1) - the catalytic core - and CF(0) - the membrane proton channel. CF(1) and CF(0) have multiple subunits.</text>
</comment>
<dbReference type="PROSITE" id="PS00152">
    <property type="entry name" value="ATPASE_ALPHA_BETA"/>
    <property type="match status" value="1"/>
</dbReference>
<evidence type="ECO:0000256" key="11">
    <source>
        <dbReference type="ARBA" id="ARBA00022840"/>
    </source>
</evidence>
<evidence type="ECO:0000256" key="9">
    <source>
        <dbReference type="ARBA" id="ARBA00022741"/>
    </source>
</evidence>
<proteinExistence type="inferred from homology"/>
<reference evidence="24" key="1">
    <citation type="journal article" date="2020" name="Stud. Mycol.">
        <title>101 Dothideomycetes genomes: a test case for predicting lifestyles and emergence of pathogens.</title>
        <authorList>
            <person name="Haridas S."/>
            <person name="Albert R."/>
            <person name="Binder M."/>
            <person name="Bloem J."/>
            <person name="Labutti K."/>
            <person name="Salamov A."/>
            <person name="Andreopoulos B."/>
            <person name="Baker S."/>
            <person name="Barry K."/>
            <person name="Bills G."/>
            <person name="Bluhm B."/>
            <person name="Cannon C."/>
            <person name="Castanera R."/>
            <person name="Culley D."/>
            <person name="Daum C."/>
            <person name="Ezra D."/>
            <person name="Gonzalez J."/>
            <person name="Henrissat B."/>
            <person name="Kuo A."/>
            <person name="Liang C."/>
            <person name="Lipzen A."/>
            <person name="Lutzoni F."/>
            <person name="Magnuson J."/>
            <person name="Mondo S."/>
            <person name="Nolan M."/>
            <person name="Ohm R."/>
            <person name="Pangilinan J."/>
            <person name="Park H.-J."/>
            <person name="Ramirez L."/>
            <person name="Alfaro M."/>
            <person name="Sun H."/>
            <person name="Tritt A."/>
            <person name="Yoshinaga Y."/>
            <person name="Zwiers L.-H."/>
            <person name="Turgeon B."/>
            <person name="Goodwin S."/>
            <person name="Spatafora J."/>
            <person name="Crous P."/>
            <person name="Grigoriev I."/>
        </authorList>
    </citation>
    <scope>NUCLEOTIDE SEQUENCE</scope>
    <source>
        <strain evidence="24">CBS 175.79</strain>
    </source>
</reference>
<dbReference type="Gene3D" id="1.10.1140.10">
    <property type="entry name" value="Bovine Mitochondrial F1-atpase, Atp Synthase Beta Chain, Chain D, domain 3"/>
    <property type="match status" value="1"/>
</dbReference>
<dbReference type="Pfam" id="PF02806">
    <property type="entry name" value="Alpha-amylase_C"/>
    <property type="match status" value="1"/>
</dbReference>
<dbReference type="Gene3D" id="2.60.40.1180">
    <property type="entry name" value="Golgi alpha-mannosidase II"/>
    <property type="match status" value="1"/>
</dbReference>
<dbReference type="RefSeq" id="XP_033384906.1">
    <property type="nucleotide sequence ID" value="XM_033529978.1"/>
</dbReference>
<dbReference type="Pfam" id="PF22919">
    <property type="entry name" value="ATP-synt_VA_C"/>
    <property type="match status" value="1"/>
</dbReference>
<keyword evidence="10" id="KW-0375">Hydrogen ion transport</keyword>
<dbReference type="InterPro" id="IPR005722">
    <property type="entry name" value="ATP_synth_F1_bsu"/>
</dbReference>
<keyword evidence="13" id="KW-0320">Glycogen biosynthesis</keyword>
<evidence type="ECO:0000256" key="13">
    <source>
        <dbReference type="ARBA" id="ARBA00023056"/>
    </source>
</evidence>
<dbReference type="GO" id="GO:0003844">
    <property type="term" value="F:1,4-alpha-glucan branching enzyme activity"/>
    <property type="evidence" value="ECO:0007669"/>
    <property type="project" value="UniProtKB-EC"/>
</dbReference>
<evidence type="ECO:0000256" key="2">
    <source>
        <dbReference type="ARBA" id="ARBA00004170"/>
    </source>
</evidence>
<dbReference type="Pfam" id="PF02874">
    <property type="entry name" value="ATP-synt_ab_N"/>
    <property type="match status" value="1"/>
</dbReference>
<dbReference type="Pfam" id="PF02922">
    <property type="entry name" value="CBM_48"/>
    <property type="match status" value="1"/>
</dbReference>
<evidence type="ECO:0000256" key="14">
    <source>
        <dbReference type="ARBA" id="ARBA00023065"/>
    </source>
</evidence>
<dbReference type="Gene3D" id="2.60.40.10">
    <property type="entry name" value="Immunoglobulins"/>
    <property type="match status" value="1"/>
</dbReference>
<keyword evidence="7" id="KW-0813">Transport</keyword>
<feature type="domain" description="AAA+ ATPase" evidence="22">
    <location>
        <begin position="833"/>
        <end position="1011"/>
    </location>
</feature>
<dbReference type="CDD" id="cd11321">
    <property type="entry name" value="AmyAc_bac_euk_BE"/>
    <property type="match status" value="1"/>
</dbReference>
<dbReference type="InterPro" id="IPR024034">
    <property type="entry name" value="ATPase_F1/V1_b/a_C"/>
</dbReference>
<dbReference type="InterPro" id="IPR000194">
    <property type="entry name" value="ATPase_F1/V1/A1_a/bsu_nucl-bd"/>
</dbReference>
<dbReference type="InterPro" id="IPR006048">
    <property type="entry name" value="A-amylase/branching_C"/>
</dbReference>
<dbReference type="CDD" id="cd01133">
    <property type="entry name" value="F1-ATPase_beta_CD"/>
    <property type="match status" value="1"/>
</dbReference>
<keyword evidence="11 20" id="KW-0067">ATP-binding</keyword>
<dbReference type="CDD" id="cd18110">
    <property type="entry name" value="ATP-synt_F1_beta_C"/>
    <property type="match status" value="1"/>
</dbReference>
<dbReference type="FunFam" id="2.60.40.1180:FF:000003">
    <property type="entry name" value="1,4-alpha-glucan-branching enzyme, chloroplastic/amyloplastic"/>
    <property type="match status" value="1"/>
</dbReference>
<dbReference type="InterPro" id="IPR036121">
    <property type="entry name" value="ATPase_F1/V1/A1_a/bsu_N_sf"/>
</dbReference>
<keyword evidence="9 20" id="KW-0547">Nucleotide-binding</keyword>
<evidence type="ECO:0000256" key="16">
    <source>
        <dbReference type="ARBA" id="ARBA00023196"/>
    </source>
</evidence>
<comment type="catalytic activity">
    <reaction evidence="18 20">
        <text>ATP + H2O + 4 H(+)(in) = ADP + phosphate + 5 H(+)(out)</text>
        <dbReference type="Rhea" id="RHEA:57720"/>
        <dbReference type="ChEBI" id="CHEBI:15377"/>
        <dbReference type="ChEBI" id="CHEBI:15378"/>
        <dbReference type="ChEBI" id="CHEBI:30616"/>
        <dbReference type="ChEBI" id="CHEBI:43474"/>
        <dbReference type="ChEBI" id="CHEBI:456216"/>
        <dbReference type="EC" id="7.1.2.2"/>
    </reaction>
</comment>
<gene>
    <name evidence="24" type="ORF">BU24DRAFT_433496</name>
</gene>
<dbReference type="Pfam" id="PF00128">
    <property type="entry name" value="Alpha-amylase"/>
    <property type="match status" value="1"/>
</dbReference>